<sequence length="50" mass="5433">MCPASRSLRLHVYWQITDICTPRLSPIVQSQGCAVQPVVSHVAVSPNVST</sequence>
<dbReference type="EMBL" id="HG994366">
    <property type="protein sequence ID" value="CAF1900100.1"/>
    <property type="molecule type" value="Genomic_DNA"/>
</dbReference>
<evidence type="ECO:0000313" key="1">
    <source>
        <dbReference type="EMBL" id="CAF1900100.1"/>
    </source>
</evidence>
<dbReference type="Gramene" id="CDX91546">
    <property type="protein sequence ID" value="CDX91546"/>
    <property type="gene ID" value="GSBRNA2T00152932001"/>
</dbReference>
<dbReference type="AlphaFoldDB" id="A0A816K0J1"/>
<organism evidence="1">
    <name type="scientific">Brassica napus</name>
    <name type="common">Rape</name>
    <dbReference type="NCBI Taxonomy" id="3708"/>
    <lineage>
        <taxon>Eukaryota</taxon>
        <taxon>Viridiplantae</taxon>
        <taxon>Streptophyta</taxon>
        <taxon>Embryophyta</taxon>
        <taxon>Tracheophyta</taxon>
        <taxon>Spermatophyta</taxon>
        <taxon>Magnoliopsida</taxon>
        <taxon>eudicotyledons</taxon>
        <taxon>Gunneridae</taxon>
        <taxon>Pentapetalae</taxon>
        <taxon>rosids</taxon>
        <taxon>malvids</taxon>
        <taxon>Brassicales</taxon>
        <taxon>Brassicaceae</taxon>
        <taxon>Brassiceae</taxon>
        <taxon>Brassica</taxon>
    </lineage>
</organism>
<dbReference type="Proteomes" id="UP001295469">
    <property type="component" value="Chromosome C02"/>
</dbReference>
<protein>
    <submittedName>
        <fullName evidence="1">(rape) hypothetical protein</fullName>
    </submittedName>
</protein>
<accession>A0A816K0J1</accession>
<reference evidence="1" key="1">
    <citation type="submission" date="2021-01" db="EMBL/GenBank/DDBJ databases">
        <authorList>
            <consortium name="Genoscope - CEA"/>
            <person name="William W."/>
        </authorList>
    </citation>
    <scope>NUCLEOTIDE SEQUENCE</scope>
</reference>
<gene>
    <name evidence="1" type="ORF">DARMORV10_C02P20880.1</name>
</gene>
<name>A0A816K0J1_BRANA</name>
<proteinExistence type="predicted"/>